<reference evidence="3 4" key="1">
    <citation type="submission" date="2017-12" db="EMBL/GenBank/DDBJ databases">
        <title>The genome sequence of Caulobacter sp. 410.</title>
        <authorList>
            <person name="Gao J."/>
            <person name="Mao X."/>
            <person name="Sun J."/>
        </authorList>
    </citation>
    <scope>NUCLEOTIDE SEQUENCE [LARGE SCALE GENOMIC DNA]</scope>
    <source>
        <strain evidence="3 4">410</strain>
    </source>
</reference>
<gene>
    <name evidence="3" type="ORF">SGCZBJ_01625</name>
</gene>
<dbReference type="Pfam" id="PF06724">
    <property type="entry name" value="DUF1206"/>
    <property type="match status" value="3"/>
</dbReference>
<feature type="transmembrane region" description="Helical" evidence="1">
    <location>
        <begin position="44"/>
        <end position="71"/>
    </location>
</feature>
<keyword evidence="1" id="KW-0812">Transmembrane</keyword>
<evidence type="ECO:0000313" key="3">
    <source>
        <dbReference type="EMBL" id="PLR28717.1"/>
    </source>
</evidence>
<dbReference type="AlphaFoldDB" id="A0A2N5DRP1"/>
<accession>A0A2N5DRP1</accession>
<feature type="domain" description="DUF1206" evidence="2">
    <location>
        <begin position="94"/>
        <end position="165"/>
    </location>
</feature>
<keyword evidence="1" id="KW-1133">Transmembrane helix</keyword>
<evidence type="ECO:0000259" key="2">
    <source>
        <dbReference type="Pfam" id="PF06724"/>
    </source>
</evidence>
<sequence length="267" mass="27578">MIQGLEWAGRLGYAARGVVYLGLGAIALLAAVDMTPRARGAKAMLAAWAAWPPGLVIVALVSLGLLGFAVWRGLQAGLDADRQGVSPKAIAVRVGQAVSGLIYGGLGLWGLELLDAFEDVGEADEEQAAHGAAAAILNWPYGETLLLLAGLTLVGVGIGNVIQGLMQDFSKRLSCDARLCRVVAPLARIGYGARGLATLPAGVFLIKAGLEARSADVHSWGGALQALERQPLGSWVLGLIALGLAAFGLFGLVEAAFRRIRPAQALA</sequence>
<proteinExistence type="predicted"/>
<dbReference type="Proteomes" id="UP000234479">
    <property type="component" value="Unassembled WGS sequence"/>
</dbReference>
<dbReference type="OrthoDB" id="5702018at2"/>
<feature type="transmembrane region" description="Helical" evidence="1">
    <location>
        <begin position="13"/>
        <end position="32"/>
    </location>
</feature>
<feature type="transmembrane region" description="Helical" evidence="1">
    <location>
        <begin position="145"/>
        <end position="165"/>
    </location>
</feature>
<feature type="transmembrane region" description="Helical" evidence="1">
    <location>
        <begin position="232"/>
        <end position="253"/>
    </location>
</feature>
<dbReference type="EMBL" id="PJRS01000006">
    <property type="protein sequence ID" value="PLR28717.1"/>
    <property type="molecule type" value="Genomic_DNA"/>
</dbReference>
<evidence type="ECO:0000313" key="4">
    <source>
        <dbReference type="Proteomes" id="UP000234479"/>
    </source>
</evidence>
<keyword evidence="4" id="KW-1185">Reference proteome</keyword>
<feature type="transmembrane region" description="Helical" evidence="1">
    <location>
        <begin position="186"/>
        <end position="206"/>
    </location>
</feature>
<name>A0A2N5DRP1_9CAUL</name>
<evidence type="ECO:0000256" key="1">
    <source>
        <dbReference type="SAM" id="Phobius"/>
    </source>
</evidence>
<keyword evidence="1" id="KW-0472">Membrane</keyword>
<organism evidence="3 4">
    <name type="scientific">Caulobacter zeae</name>
    <dbReference type="NCBI Taxonomy" id="2055137"/>
    <lineage>
        <taxon>Bacteria</taxon>
        <taxon>Pseudomonadati</taxon>
        <taxon>Pseudomonadota</taxon>
        <taxon>Alphaproteobacteria</taxon>
        <taxon>Caulobacterales</taxon>
        <taxon>Caulobacteraceae</taxon>
        <taxon>Caulobacter</taxon>
    </lineage>
</organism>
<comment type="caution">
    <text evidence="3">The sequence shown here is derived from an EMBL/GenBank/DDBJ whole genome shotgun (WGS) entry which is preliminary data.</text>
</comment>
<protein>
    <recommendedName>
        <fullName evidence="2">DUF1206 domain-containing protein</fullName>
    </recommendedName>
</protein>
<feature type="domain" description="DUF1206" evidence="2">
    <location>
        <begin position="11"/>
        <end position="76"/>
    </location>
</feature>
<dbReference type="InterPro" id="IPR009597">
    <property type="entry name" value="DUF1206"/>
</dbReference>
<feature type="domain" description="DUF1206" evidence="2">
    <location>
        <begin position="189"/>
        <end position="258"/>
    </location>
</feature>